<name>A0AAV8Z7Z2_9CUCU</name>
<evidence type="ECO:0000313" key="2">
    <source>
        <dbReference type="EMBL" id="KAJ8959949.1"/>
    </source>
</evidence>
<organism evidence="2 3">
    <name type="scientific">Aromia moschata</name>
    <dbReference type="NCBI Taxonomy" id="1265417"/>
    <lineage>
        <taxon>Eukaryota</taxon>
        <taxon>Metazoa</taxon>
        <taxon>Ecdysozoa</taxon>
        <taxon>Arthropoda</taxon>
        <taxon>Hexapoda</taxon>
        <taxon>Insecta</taxon>
        <taxon>Pterygota</taxon>
        <taxon>Neoptera</taxon>
        <taxon>Endopterygota</taxon>
        <taxon>Coleoptera</taxon>
        <taxon>Polyphaga</taxon>
        <taxon>Cucujiformia</taxon>
        <taxon>Chrysomeloidea</taxon>
        <taxon>Cerambycidae</taxon>
        <taxon>Cerambycinae</taxon>
        <taxon>Callichromatini</taxon>
        <taxon>Aromia</taxon>
    </lineage>
</organism>
<dbReference type="GO" id="GO:0035269">
    <property type="term" value="P:protein O-linked glycosylation via mannose"/>
    <property type="evidence" value="ECO:0007669"/>
    <property type="project" value="TreeGrafter"/>
</dbReference>
<dbReference type="AlphaFoldDB" id="A0AAV8Z7Z2"/>
<reference evidence="2" key="1">
    <citation type="journal article" date="2023" name="Insect Mol. Biol.">
        <title>Genome sequencing provides insights into the evolution of gene families encoding plant cell wall-degrading enzymes in longhorned beetles.</title>
        <authorList>
            <person name="Shin N.R."/>
            <person name="Okamura Y."/>
            <person name="Kirsch R."/>
            <person name="Pauchet Y."/>
        </authorList>
    </citation>
    <scope>NUCLEOTIDE SEQUENCE</scope>
    <source>
        <strain evidence="2">AMC_N1</strain>
    </source>
</reference>
<gene>
    <name evidence="2" type="ORF">NQ318_009381</name>
</gene>
<dbReference type="InterPro" id="IPR011990">
    <property type="entry name" value="TPR-like_helical_dom_sf"/>
</dbReference>
<dbReference type="EMBL" id="JAPWTK010000010">
    <property type="protein sequence ID" value="KAJ8959949.1"/>
    <property type="molecule type" value="Genomic_DNA"/>
</dbReference>
<dbReference type="PANTHER" id="PTHR44216">
    <property type="entry name" value="PROTEIN O-MANNOSYL-TRANSFERASE TMTC2"/>
    <property type="match status" value="1"/>
</dbReference>
<dbReference type="Proteomes" id="UP001162162">
    <property type="component" value="Unassembled WGS sequence"/>
</dbReference>
<evidence type="ECO:0008006" key="4">
    <source>
        <dbReference type="Google" id="ProtNLM"/>
    </source>
</evidence>
<protein>
    <recommendedName>
        <fullName evidence="4">Tetratricopeptide repeat protein</fullName>
    </recommendedName>
</protein>
<dbReference type="Gene3D" id="1.25.40.10">
    <property type="entry name" value="Tetratricopeptide repeat domain"/>
    <property type="match status" value="1"/>
</dbReference>
<sequence>MPFLSSLMSRHCLVLWAVLQCGRHSPFIRVDIPAETPGRLRRGIARRHSGRFLTCYARKFMQITGFHGGEFLASRRRHKEAANLYEKAAELRPEDHELAVAAATAMRQAVRYQDAERWYRKAVSIKPTVSKTLLRGT</sequence>
<keyword evidence="3" id="KW-1185">Reference proteome</keyword>
<evidence type="ECO:0000313" key="3">
    <source>
        <dbReference type="Proteomes" id="UP001162162"/>
    </source>
</evidence>
<dbReference type="PANTHER" id="PTHR44216:SF3">
    <property type="entry name" value="PROTEIN O-MANNOSYL-TRANSFERASE TMTC2"/>
    <property type="match status" value="1"/>
</dbReference>
<accession>A0AAV8Z7Z2</accession>
<comment type="caution">
    <text evidence="2">The sequence shown here is derived from an EMBL/GenBank/DDBJ whole genome shotgun (WGS) entry which is preliminary data.</text>
</comment>
<dbReference type="InterPro" id="IPR052384">
    <property type="entry name" value="TMTC_O-mannosyltransferase"/>
</dbReference>
<evidence type="ECO:0000256" key="1">
    <source>
        <dbReference type="SAM" id="SignalP"/>
    </source>
</evidence>
<dbReference type="GO" id="GO:0000030">
    <property type="term" value="F:mannosyltransferase activity"/>
    <property type="evidence" value="ECO:0007669"/>
    <property type="project" value="TreeGrafter"/>
</dbReference>
<dbReference type="GO" id="GO:0005789">
    <property type="term" value="C:endoplasmic reticulum membrane"/>
    <property type="evidence" value="ECO:0007669"/>
    <property type="project" value="TreeGrafter"/>
</dbReference>
<proteinExistence type="predicted"/>
<feature type="signal peptide" evidence="1">
    <location>
        <begin position="1"/>
        <end position="24"/>
    </location>
</feature>
<dbReference type="SUPFAM" id="SSF48452">
    <property type="entry name" value="TPR-like"/>
    <property type="match status" value="1"/>
</dbReference>
<feature type="chain" id="PRO_5043798873" description="Tetratricopeptide repeat protein" evidence="1">
    <location>
        <begin position="25"/>
        <end position="137"/>
    </location>
</feature>
<keyword evidence="1" id="KW-0732">Signal</keyword>